<proteinExistence type="predicted"/>
<dbReference type="EMBL" id="JASAOG010000024">
    <property type="protein sequence ID" value="KAK0062790.1"/>
    <property type="molecule type" value="Genomic_DNA"/>
</dbReference>
<accession>A0AAD8BZN8</accession>
<comment type="caution">
    <text evidence="1">The sequence shown here is derived from an EMBL/GenBank/DDBJ whole genome shotgun (WGS) entry which is preliminary data.</text>
</comment>
<feature type="non-terminal residue" evidence="1">
    <location>
        <position position="1"/>
    </location>
</feature>
<sequence length="60" mass="7256">FFRLTKLIIRLPSGQEADVIERLEKLSFSCEEIYVNNSFWTMKPSIMIRLYNKIRRISFL</sequence>
<evidence type="ECO:0000313" key="2">
    <source>
        <dbReference type="Proteomes" id="UP001233172"/>
    </source>
</evidence>
<keyword evidence="2" id="KW-1185">Reference proteome</keyword>
<gene>
    <name evidence="1" type="ORF">Bpfe_007995</name>
</gene>
<reference evidence="1" key="1">
    <citation type="journal article" date="2023" name="PLoS Negl. Trop. Dis.">
        <title>A genome sequence for Biomphalaria pfeifferi, the major vector snail for the human-infecting parasite Schistosoma mansoni.</title>
        <authorList>
            <person name="Bu L."/>
            <person name="Lu L."/>
            <person name="Laidemitt M.R."/>
            <person name="Zhang S.M."/>
            <person name="Mutuku M."/>
            <person name="Mkoji G."/>
            <person name="Steinauer M."/>
            <person name="Loker E.S."/>
        </authorList>
    </citation>
    <scope>NUCLEOTIDE SEQUENCE</scope>
    <source>
        <strain evidence="1">KasaAsao</strain>
    </source>
</reference>
<name>A0AAD8BZN8_BIOPF</name>
<protein>
    <submittedName>
        <fullName evidence="1">Uncharacterized protein</fullName>
    </submittedName>
</protein>
<evidence type="ECO:0000313" key="1">
    <source>
        <dbReference type="EMBL" id="KAK0062790.1"/>
    </source>
</evidence>
<organism evidence="1 2">
    <name type="scientific">Biomphalaria pfeifferi</name>
    <name type="common">Bloodfluke planorb</name>
    <name type="synonym">Freshwater snail</name>
    <dbReference type="NCBI Taxonomy" id="112525"/>
    <lineage>
        <taxon>Eukaryota</taxon>
        <taxon>Metazoa</taxon>
        <taxon>Spiralia</taxon>
        <taxon>Lophotrochozoa</taxon>
        <taxon>Mollusca</taxon>
        <taxon>Gastropoda</taxon>
        <taxon>Heterobranchia</taxon>
        <taxon>Euthyneura</taxon>
        <taxon>Panpulmonata</taxon>
        <taxon>Hygrophila</taxon>
        <taxon>Lymnaeoidea</taxon>
        <taxon>Planorbidae</taxon>
        <taxon>Biomphalaria</taxon>
    </lineage>
</organism>
<reference evidence="1" key="2">
    <citation type="submission" date="2023-04" db="EMBL/GenBank/DDBJ databases">
        <authorList>
            <person name="Bu L."/>
            <person name="Lu L."/>
            <person name="Laidemitt M.R."/>
            <person name="Zhang S.M."/>
            <person name="Mutuku M."/>
            <person name="Mkoji G."/>
            <person name="Steinauer M."/>
            <person name="Loker E.S."/>
        </authorList>
    </citation>
    <scope>NUCLEOTIDE SEQUENCE</scope>
    <source>
        <strain evidence="1">KasaAsao</strain>
        <tissue evidence="1">Whole Snail</tissue>
    </source>
</reference>
<dbReference type="AlphaFoldDB" id="A0AAD8BZN8"/>
<dbReference type="Proteomes" id="UP001233172">
    <property type="component" value="Unassembled WGS sequence"/>
</dbReference>